<comment type="caution">
    <text evidence="1">The sequence shown here is derived from an EMBL/GenBank/DDBJ whole genome shotgun (WGS) entry which is preliminary data.</text>
</comment>
<proteinExistence type="predicted"/>
<reference evidence="1" key="1">
    <citation type="submission" date="2022-02" db="EMBL/GenBank/DDBJ databases">
        <title>Plant Genome Project.</title>
        <authorList>
            <person name="Zhang R.-G."/>
        </authorList>
    </citation>
    <scope>NUCLEOTIDE SEQUENCE</scope>
    <source>
        <strain evidence="1">AT1</strain>
    </source>
</reference>
<name>A0ACC0L849_RHOML</name>
<dbReference type="Proteomes" id="UP001062846">
    <property type="component" value="Chromosome 13"/>
</dbReference>
<sequence length="159" mass="18334">MIYCLRVMPFEKMIWKEDKLPQEDALQKDDTNRLKGMPFRKMIKIALGVKHVALKRRDLMCPSNMHLLDRFTLRGRLVTLPMGDPFAMPVTMGKIWVEVPHSEAIEALLGGDLQVRWNRKNGHRRDDTPILAMMRGDLVLALELALRSATTQLYVPRLA</sequence>
<organism evidence="1 2">
    <name type="scientific">Rhododendron molle</name>
    <name type="common">Chinese azalea</name>
    <name type="synonym">Azalea mollis</name>
    <dbReference type="NCBI Taxonomy" id="49168"/>
    <lineage>
        <taxon>Eukaryota</taxon>
        <taxon>Viridiplantae</taxon>
        <taxon>Streptophyta</taxon>
        <taxon>Embryophyta</taxon>
        <taxon>Tracheophyta</taxon>
        <taxon>Spermatophyta</taxon>
        <taxon>Magnoliopsida</taxon>
        <taxon>eudicotyledons</taxon>
        <taxon>Gunneridae</taxon>
        <taxon>Pentapetalae</taxon>
        <taxon>asterids</taxon>
        <taxon>Ericales</taxon>
        <taxon>Ericaceae</taxon>
        <taxon>Ericoideae</taxon>
        <taxon>Rhodoreae</taxon>
        <taxon>Rhododendron</taxon>
    </lineage>
</organism>
<evidence type="ECO:0000313" key="1">
    <source>
        <dbReference type="EMBL" id="KAI8524737.1"/>
    </source>
</evidence>
<evidence type="ECO:0000313" key="2">
    <source>
        <dbReference type="Proteomes" id="UP001062846"/>
    </source>
</evidence>
<accession>A0ACC0L849</accession>
<keyword evidence="2" id="KW-1185">Reference proteome</keyword>
<dbReference type="EMBL" id="CM046400">
    <property type="protein sequence ID" value="KAI8524737.1"/>
    <property type="molecule type" value="Genomic_DNA"/>
</dbReference>
<gene>
    <name evidence="1" type="ORF">RHMOL_Rhmol13G0172100</name>
</gene>
<protein>
    <submittedName>
        <fullName evidence="1">Uncharacterized protein</fullName>
    </submittedName>
</protein>